<sequence length="143" mass="16752">LTRRFYSGPQSLYIPVMAESYSEIVFPGPFKSFFSHVCYYPAVHISNLPDGFNLLIRCMLVLVTSEALPSHDNYLHSLIELGGSKWYRSCLHCIVRRKWRKQARRGEFFLKHDLKTREAHSLLMGRDLNLNWYATSKLEVRIV</sequence>
<reference evidence="1 2" key="1">
    <citation type="submission" date="2020-02" db="EMBL/GenBank/DDBJ databases">
        <authorList>
            <person name="Ma Q."/>
            <person name="Huang Y."/>
            <person name="Song X."/>
            <person name="Pei D."/>
        </authorList>
    </citation>
    <scope>NUCLEOTIDE SEQUENCE [LARGE SCALE GENOMIC DNA]</scope>
    <source>
        <strain evidence="1">Sxm20200214</strain>
        <tissue evidence="1">Leaf</tissue>
    </source>
</reference>
<dbReference type="OrthoDB" id="16041at2759"/>
<dbReference type="Proteomes" id="UP000886595">
    <property type="component" value="Unassembled WGS sequence"/>
</dbReference>
<keyword evidence="2" id="KW-1185">Reference proteome</keyword>
<accession>A0A8X7V4G0</accession>
<proteinExistence type="predicted"/>
<protein>
    <submittedName>
        <fullName evidence="1">Uncharacterized protein</fullName>
    </submittedName>
</protein>
<comment type="caution">
    <text evidence="1">The sequence shown here is derived from an EMBL/GenBank/DDBJ whole genome shotgun (WGS) entry which is preliminary data.</text>
</comment>
<name>A0A8X7V4G0_BRACI</name>
<evidence type="ECO:0000313" key="1">
    <source>
        <dbReference type="EMBL" id="KAG2303045.1"/>
    </source>
</evidence>
<dbReference type="AlphaFoldDB" id="A0A8X7V4G0"/>
<evidence type="ECO:0000313" key="2">
    <source>
        <dbReference type="Proteomes" id="UP000886595"/>
    </source>
</evidence>
<feature type="non-terminal residue" evidence="1">
    <location>
        <position position="143"/>
    </location>
</feature>
<dbReference type="EMBL" id="JAAMPC010000007">
    <property type="protein sequence ID" value="KAG2303045.1"/>
    <property type="molecule type" value="Genomic_DNA"/>
</dbReference>
<organism evidence="1 2">
    <name type="scientific">Brassica carinata</name>
    <name type="common">Ethiopian mustard</name>
    <name type="synonym">Abyssinian cabbage</name>
    <dbReference type="NCBI Taxonomy" id="52824"/>
    <lineage>
        <taxon>Eukaryota</taxon>
        <taxon>Viridiplantae</taxon>
        <taxon>Streptophyta</taxon>
        <taxon>Embryophyta</taxon>
        <taxon>Tracheophyta</taxon>
        <taxon>Spermatophyta</taxon>
        <taxon>Magnoliopsida</taxon>
        <taxon>eudicotyledons</taxon>
        <taxon>Gunneridae</taxon>
        <taxon>Pentapetalae</taxon>
        <taxon>rosids</taxon>
        <taxon>malvids</taxon>
        <taxon>Brassicales</taxon>
        <taxon>Brassicaceae</taxon>
        <taxon>Brassiceae</taxon>
        <taxon>Brassica</taxon>
    </lineage>
</organism>
<gene>
    <name evidence="1" type="ORF">Bca52824_031696</name>
</gene>